<evidence type="ECO:0000313" key="3">
    <source>
        <dbReference type="EMBL" id="GAA1876220.1"/>
    </source>
</evidence>
<dbReference type="PANTHER" id="PTHR33505:SF4">
    <property type="entry name" value="PROTEIN PREY, MITOCHONDRIAL"/>
    <property type="match status" value="1"/>
</dbReference>
<evidence type="ECO:0000313" key="4">
    <source>
        <dbReference type="Proteomes" id="UP001500449"/>
    </source>
</evidence>
<dbReference type="SUPFAM" id="SSF158997">
    <property type="entry name" value="Trm112p-like"/>
    <property type="match status" value="1"/>
</dbReference>
<evidence type="ECO:0000256" key="1">
    <source>
        <dbReference type="HAMAP-Rule" id="MF_01187"/>
    </source>
</evidence>
<dbReference type="PANTHER" id="PTHR33505">
    <property type="entry name" value="ZGC:162634"/>
    <property type="match status" value="1"/>
</dbReference>
<dbReference type="Pfam" id="PF03966">
    <property type="entry name" value="Trm112p"/>
    <property type="match status" value="1"/>
</dbReference>
<keyword evidence="4" id="KW-1185">Reference proteome</keyword>
<comment type="caution">
    <text evidence="3">The sequence shown here is derived from an EMBL/GenBank/DDBJ whole genome shotgun (WGS) entry which is preliminary data.</text>
</comment>
<dbReference type="Gene3D" id="2.20.25.10">
    <property type="match status" value="1"/>
</dbReference>
<feature type="region of interest" description="Disordered" evidence="2">
    <location>
        <begin position="56"/>
        <end position="88"/>
    </location>
</feature>
<proteinExistence type="inferred from homology"/>
<name>A0ABN2NPW8_9PSEU</name>
<sequence>MPAPLDPQLLEILACPSEDHAPLRTEGDELVCTSCGRAYPLVDGIPVLLLDEARVPGSSEAGLPGGSEAGLPGGSEAGLPDDPAPASR</sequence>
<gene>
    <name evidence="3" type="ORF">GCM10009836_66970</name>
</gene>
<dbReference type="EMBL" id="BAAAQK010000028">
    <property type="protein sequence ID" value="GAA1876220.1"/>
    <property type="molecule type" value="Genomic_DNA"/>
</dbReference>
<reference evidence="3 4" key="1">
    <citation type="journal article" date="2019" name="Int. J. Syst. Evol. Microbiol.">
        <title>The Global Catalogue of Microorganisms (GCM) 10K type strain sequencing project: providing services to taxonomists for standard genome sequencing and annotation.</title>
        <authorList>
            <consortium name="The Broad Institute Genomics Platform"/>
            <consortium name="The Broad Institute Genome Sequencing Center for Infectious Disease"/>
            <person name="Wu L."/>
            <person name="Ma J."/>
        </authorList>
    </citation>
    <scope>NUCLEOTIDE SEQUENCE [LARGE SCALE GENOMIC DNA]</scope>
    <source>
        <strain evidence="3 4">JCM 16009</strain>
    </source>
</reference>
<dbReference type="Proteomes" id="UP001500449">
    <property type="component" value="Unassembled WGS sequence"/>
</dbReference>
<feature type="compositionally biased region" description="Gly residues" evidence="2">
    <location>
        <begin position="63"/>
        <end position="76"/>
    </location>
</feature>
<dbReference type="InterPro" id="IPR005651">
    <property type="entry name" value="Trm112-like"/>
</dbReference>
<organism evidence="3 4">
    <name type="scientific">Pseudonocardia ailaonensis</name>
    <dbReference type="NCBI Taxonomy" id="367279"/>
    <lineage>
        <taxon>Bacteria</taxon>
        <taxon>Bacillati</taxon>
        <taxon>Actinomycetota</taxon>
        <taxon>Actinomycetes</taxon>
        <taxon>Pseudonocardiales</taxon>
        <taxon>Pseudonocardiaceae</taxon>
        <taxon>Pseudonocardia</taxon>
    </lineage>
</organism>
<comment type="similarity">
    <text evidence="1">Belongs to the UPF0434 family.</text>
</comment>
<dbReference type="HAMAP" id="MF_01187">
    <property type="entry name" value="UPF0434"/>
    <property type="match status" value="1"/>
</dbReference>
<dbReference type="RefSeq" id="WP_344426565.1">
    <property type="nucleotide sequence ID" value="NZ_BAAAQK010000028.1"/>
</dbReference>
<evidence type="ECO:0000256" key="2">
    <source>
        <dbReference type="SAM" id="MobiDB-lite"/>
    </source>
</evidence>
<accession>A0ABN2NPW8</accession>
<protein>
    <recommendedName>
        <fullName evidence="1">UPF0434 protein GCM10009836_66970</fullName>
    </recommendedName>
</protein>